<evidence type="ECO:0000256" key="1">
    <source>
        <dbReference type="SAM" id="MobiDB-lite"/>
    </source>
</evidence>
<dbReference type="AlphaFoldDB" id="A0A6J4IEP1"/>
<feature type="region of interest" description="Disordered" evidence="1">
    <location>
        <begin position="1"/>
        <end position="48"/>
    </location>
</feature>
<proteinExistence type="predicted"/>
<feature type="non-terminal residue" evidence="2">
    <location>
        <position position="1"/>
    </location>
</feature>
<accession>A0A6J4IEP1</accession>
<protein>
    <submittedName>
        <fullName evidence="2">Uncharacterized protein</fullName>
    </submittedName>
</protein>
<evidence type="ECO:0000313" key="2">
    <source>
        <dbReference type="EMBL" id="CAA9248052.1"/>
    </source>
</evidence>
<feature type="non-terminal residue" evidence="2">
    <location>
        <position position="48"/>
    </location>
</feature>
<dbReference type="EMBL" id="CADCTN010000139">
    <property type="protein sequence ID" value="CAA9248052.1"/>
    <property type="molecule type" value="Genomic_DNA"/>
</dbReference>
<name>A0A6J4IEP1_9ACTN</name>
<sequence>SAAGRHGCVRAGIRRNGGVPKAGDADGAAELSRPPRTGDARVAGRRRL</sequence>
<gene>
    <name evidence="2" type="ORF">AVDCRST_MAG52-1990</name>
</gene>
<reference evidence="2" key="1">
    <citation type="submission" date="2020-02" db="EMBL/GenBank/DDBJ databases">
        <authorList>
            <person name="Meier V. D."/>
        </authorList>
    </citation>
    <scope>NUCLEOTIDE SEQUENCE</scope>
    <source>
        <strain evidence="2">AVDCRST_MAG52</strain>
    </source>
</reference>
<organism evidence="2">
    <name type="scientific">uncultured Blastococcus sp</name>
    <dbReference type="NCBI Taxonomy" id="217144"/>
    <lineage>
        <taxon>Bacteria</taxon>
        <taxon>Bacillati</taxon>
        <taxon>Actinomycetota</taxon>
        <taxon>Actinomycetes</taxon>
        <taxon>Geodermatophilales</taxon>
        <taxon>Geodermatophilaceae</taxon>
        <taxon>Blastococcus</taxon>
        <taxon>environmental samples</taxon>
    </lineage>
</organism>